<gene>
    <name evidence="2" type="ORF">Sjap_011772</name>
</gene>
<organism evidence="2 3">
    <name type="scientific">Stephania japonica</name>
    <dbReference type="NCBI Taxonomy" id="461633"/>
    <lineage>
        <taxon>Eukaryota</taxon>
        <taxon>Viridiplantae</taxon>
        <taxon>Streptophyta</taxon>
        <taxon>Embryophyta</taxon>
        <taxon>Tracheophyta</taxon>
        <taxon>Spermatophyta</taxon>
        <taxon>Magnoliopsida</taxon>
        <taxon>Ranunculales</taxon>
        <taxon>Menispermaceae</taxon>
        <taxon>Menispermoideae</taxon>
        <taxon>Cissampelideae</taxon>
        <taxon>Stephania</taxon>
    </lineage>
</organism>
<dbReference type="Proteomes" id="UP001417504">
    <property type="component" value="Unassembled WGS sequence"/>
</dbReference>
<feature type="region of interest" description="Disordered" evidence="1">
    <location>
        <begin position="171"/>
        <end position="196"/>
    </location>
</feature>
<name>A0AAP0JCZ8_9MAGN</name>
<evidence type="ECO:0000256" key="1">
    <source>
        <dbReference type="SAM" id="MobiDB-lite"/>
    </source>
</evidence>
<protein>
    <submittedName>
        <fullName evidence="2">Uncharacterized protein</fullName>
    </submittedName>
</protein>
<dbReference type="AlphaFoldDB" id="A0AAP0JCZ8"/>
<comment type="caution">
    <text evidence="2">The sequence shown here is derived from an EMBL/GenBank/DDBJ whole genome shotgun (WGS) entry which is preliminary data.</text>
</comment>
<proteinExistence type="predicted"/>
<feature type="compositionally biased region" description="Polar residues" evidence="1">
    <location>
        <begin position="181"/>
        <end position="190"/>
    </location>
</feature>
<accession>A0AAP0JCZ8</accession>
<evidence type="ECO:0000313" key="3">
    <source>
        <dbReference type="Proteomes" id="UP001417504"/>
    </source>
</evidence>
<sequence>MGTPDLDEQITFVCGSILKESINTKQDRRGVVLVKYNDLSKNNLKGYIPYRLPPNAAHMWHLKTITVYGHFGKDDPDFTCPSLTNTRSPLPWLLTSPLAVVPVIDYQPVTWGPHEMCSLTEFVTVGVSPSSSTRPGQGEDRRLPLSFECVAARTCKDYILQQGVAIPDSEAIPGNIMSPDMSPTSATADTPINDGP</sequence>
<keyword evidence="3" id="KW-1185">Reference proteome</keyword>
<dbReference type="EMBL" id="JBBNAE010000004">
    <property type="protein sequence ID" value="KAK9131285.1"/>
    <property type="molecule type" value="Genomic_DNA"/>
</dbReference>
<evidence type="ECO:0000313" key="2">
    <source>
        <dbReference type="EMBL" id="KAK9131285.1"/>
    </source>
</evidence>
<reference evidence="2 3" key="1">
    <citation type="submission" date="2024-01" db="EMBL/GenBank/DDBJ databases">
        <title>Genome assemblies of Stephania.</title>
        <authorList>
            <person name="Yang L."/>
        </authorList>
    </citation>
    <scope>NUCLEOTIDE SEQUENCE [LARGE SCALE GENOMIC DNA]</scope>
    <source>
        <strain evidence="2">QJT</strain>
        <tissue evidence="2">Leaf</tissue>
    </source>
</reference>